<organism evidence="2 3">
    <name type="scientific">Myxococcus xanthus</name>
    <dbReference type="NCBI Taxonomy" id="34"/>
    <lineage>
        <taxon>Bacteria</taxon>
        <taxon>Pseudomonadati</taxon>
        <taxon>Myxococcota</taxon>
        <taxon>Myxococcia</taxon>
        <taxon>Myxococcales</taxon>
        <taxon>Cystobacterineae</taxon>
        <taxon>Myxococcaceae</taxon>
        <taxon>Myxococcus</taxon>
    </lineage>
</organism>
<dbReference type="RefSeq" id="WP_140797685.1">
    <property type="nucleotide sequence ID" value="NZ_CP017173.1"/>
</dbReference>
<evidence type="ECO:0000313" key="3">
    <source>
        <dbReference type="Proteomes" id="UP000320179"/>
    </source>
</evidence>
<proteinExistence type="predicted"/>
<evidence type="ECO:0000313" key="2">
    <source>
        <dbReference type="EMBL" id="QDE67114.1"/>
    </source>
</evidence>
<keyword evidence="1" id="KW-0472">Membrane</keyword>
<gene>
    <name evidence="2" type="ORF">BHS09_08935</name>
</gene>
<sequence>MTVIRGVGIISLGKCLGTFYALVGVVLGALTSTAMLLLGPRGANSILGKSMHLGEFDMGGMLLLVAGACILYGIAGFAVGIVSGILANLALRLGGGVEVKLE</sequence>
<dbReference type="EMBL" id="CP017174">
    <property type="protein sequence ID" value="QDE67114.1"/>
    <property type="molecule type" value="Genomic_DNA"/>
</dbReference>
<name>A0AAE6FXR9_MYXXA</name>
<keyword evidence="1" id="KW-1133">Transmembrane helix</keyword>
<reference evidence="2 3" key="1">
    <citation type="journal article" date="2019" name="Science">
        <title>Social genes are selection hotspots in kin groups of a soil microbe.</title>
        <authorList>
            <person name="Wielgoss S."/>
            <person name="Wolfensberger R."/>
            <person name="Sun L."/>
            <person name="Fiegna F."/>
            <person name="Velicer G.J."/>
        </authorList>
    </citation>
    <scope>NUCLEOTIDE SEQUENCE [LARGE SCALE GENOMIC DNA]</scope>
    <source>
        <strain evidence="2 3">MC3.5.9c15</strain>
    </source>
</reference>
<accession>A0AAE6FXR9</accession>
<evidence type="ECO:0000256" key="1">
    <source>
        <dbReference type="SAM" id="Phobius"/>
    </source>
</evidence>
<feature type="transmembrane region" description="Helical" evidence="1">
    <location>
        <begin position="60"/>
        <end position="87"/>
    </location>
</feature>
<protein>
    <recommendedName>
        <fullName evidence="4">DUF3566 domain-containing protein</fullName>
    </recommendedName>
</protein>
<evidence type="ECO:0008006" key="4">
    <source>
        <dbReference type="Google" id="ProtNLM"/>
    </source>
</evidence>
<keyword evidence="1" id="KW-0812">Transmembrane</keyword>
<dbReference type="Proteomes" id="UP000320179">
    <property type="component" value="Chromosome"/>
</dbReference>
<dbReference type="AlphaFoldDB" id="A0AAE6FXR9"/>